<evidence type="ECO:0000313" key="4">
    <source>
        <dbReference type="EMBL" id="ADH99160.1"/>
    </source>
</evidence>
<evidence type="ECO:0000256" key="1">
    <source>
        <dbReference type="ARBA" id="ARBA00022598"/>
    </source>
</evidence>
<dbReference type="InterPro" id="IPR035911">
    <property type="entry name" value="MurE/MurF_N"/>
</dbReference>
<keyword evidence="2" id="KW-0547">Nucleotide-binding</keyword>
<dbReference type="AlphaFoldDB" id="D6XTM4"/>
<keyword evidence="5" id="KW-1185">Reference proteome</keyword>
<dbReference type="Proteomes" id="UP000000271">
    <property type="component" value="Chromosome"/>
</dbReference>
<dbReference type="PANTHER" id="PTHR43024">
    <property type="entry name" value="UDP-N-ACETYLMURAMOYL-TRIPEPTIDE--D-ALANYL-D-ALANINE LIGASE"/>
    <property type="match status" value="1"/>
</dbReference>
<dbReference type="InterPro" id="IPR036565">
    <property type="entry name" value="Mur-like_cat_sf"/>
</dbReference>
<dbReference type="eggNOG" id="COG0770">
    <property type="taxonomic scope" value="Bacteria"/>
</dbReference>
<keyword evidence="3" id="KW-0067">ATP-binding</keyword>
<reference evidence="4" key="1">
    <citation type="submission" date="2009-10" db="EMBL/GenBank/DDBJ databases">
        <title>Complete sequence of Bacillus selenitireducens MLS10.</title>
        <authorList>
            <consortium name="US DOE Joint Genome Institute"/>
            <person name="Lucas S."/>
            <person name="Copeland A."/>
            <person name="Lapidus A."/>
            <person name="Glavina del Rio T."/>
            <person name="Dalin E."/>
            <person name="Tice H."/>
            <person name="Bruce D."/>
            <person name="Goodwin L."/>
            <person name="Pitluck S."/>
            <person name="Sims D."/>
            <person name="Brettin T."/>
            <person name="Detter J.C."/>
            <person name="Han C."/>
            <person name="Larimer F."/>
            <person name="Land M."/>
            <person name="Hauser L."/>
            <person name="Kyrpides N."/>
            <person name="Ovchinnikova G."/>
            <person name="Stolz J."/>
        </authorList>
    </citation>
    <scope>NUCLEOTIDE SEQUENCE [LARGE SCALE GENOMIC DNA]</scope>
    <source>
        <strain evidence="4">MLS10</strain>
    </source>
</reference>
<dbReference type="OrthoDB" id="9801978at2"/>
<dbReference type="PANTHER" id="PTHR43024:SF1">
    <property type="entry name" value="UDP-N-ACETYLMURAMOYL-TRIPEPTIDE--D-ALANYL-D-ALANINE LIGASE"/>
    <property type="match status" value="1"/>
</dbReference>
<evidence type="ECO:0000256" key="2">
    <source>
        <dbReference type="ARBA" id="ARBA00022741"/>
    </source>
</evidence>
<dbReference type="GO" id="GO:0016874">
    <property type="term" value="F:ligase activity"/>
    <property type="evidence" value="ECO:0007669"/>
    <property type="project" value="UniProtKB-KW"/>
</dbReference>
<sequence>MSGHIDRKLIQSVSKEMSGDIPLTFVAHGVQTNPENIVTGDLFVPLKGEMFDGHQLIEAAVENGAAASLWRISEPVPKTLDRTFPLFFVEDPERAVEEMAEQYLFDIDPTRVAVTGDYTRHLTRTVLAGMLKKNYRVYLPEETLGEPLPFFSSVLSMPDDTDVILFDVPSRTDDIVRSASELIIPQLAVLCCHRDQHEADIAGHAVHIEAGMKKTGTVFVDRNRWQDVDWQTDLVEYGEDSDSLFYPEQVREEDGRVLFSIKGIMFLDFSLPWLMKDHIMSVLAALGPAIHLGMGAESVAQGVSELTMEDFDFETCHSKDGTVVLVDHGRGLKSGLKYSLGMLKHMHHFDRRVLIVDEGFQSNPLKEKIIHEVFADELRDPITDLITIGEKAFWIRSALNNAGITLNGGHYQTHHEAMPELTELLKDEALVLYRGLNSVLMTEMIKEWNNE</sequence>
<name>D6XTM4_BACIE</name>
<proteinExistence type="predicted"/>
<dbReference type="Gene3D" id="3.40.1190.10">
    <property type="entry name" value="Mur-like, catalytic domain"/>
    <property type="match status" value="1"/>
</dbReference>
<dbReference type="EMBL" id="CP001791">
    <property type="protein sequence ID" value="ADH99160.1"/>
    <property type="molecule type" value="Genomic_DNA"/>
</dbReference>
<accession>D6XTM4</accession>
<dbReference type="Gene3D" id="3.40.1390.10">
    <property type="entry name" value="MurE/MurF, N-terminal domain"/>
    <property type="match status" value="1"/>
</dbReference>
<evidence type="ECO:0000256" key="3">
    <source>
        <dbReference type="ARBA" id="ARBA00022840"/>
    </source>
</evidence>
<dbReference type="GO" id="GO:0005524">
    <property type="term" value="F:ATP binding"/>
    <property type="evidence" value="ECO:0007669"/>
    <property type="project" value="UniProtKB-KW"/>
</dbReference>
<dbReference type="RefSeq" id="WP_013172584.1">
    <property type="nucleotide sequence ID" value="NC_014219.1"/>
</dbReference>
<dbReference type="HOGENOM" id="CLU_031507_1_1_9"/>
<gene>
    <name evidence="4" type="ordered locus">Bsel_1651</name>
</gene>
<dbReference type="InterPro" id="IPR051046">
    <property type="entry name" value="MurCDEF_CellWall_CoF430Synth"/>
</dbReference>
<dbReference type="SUPFAM" id="SSF63418">
    <property type="entry name" value="MurE/MurF N-terminal domain"/>
    <property type="match status" value="1"/>
</dbReference>
<dbReference type="KEGG" id="bse:Bsel_1651"/>
<organism evidence="4 5">
    <name type="scientific">Bacillus selenitireducens (strain ATCC 700615 / DSM 15326 / MLS10)</name>
    <dbReference type="NCBI Taxonomy" id="439292"/>
    <lineage>
        <taxon>Bacteria</taxon>
        <taxon>Bacillati</taxon>
        <taxon>Bacillota</taxon>
        <taxon>Bacilli</taxon>
        <taxon>Bacillales</taxon>
        <taxon>Bacillaceae</taxon>
        <taxon>Salisediminibacterium</taxon>
    </lineage>
</organism>
<protein>
    <submittedName>
        <fullName evidence="4">Cytoplasmic peptidoglycan synthetase domain protein</fullName>
    </submittedName>
</protein>
<dbReference type="STRING" id="439292.Bsel_1651"/>
<keyword evidence="1" id="KW-0436">Ligase</keyword>
<dbReference type="SUPFAM" id="SSF53623">
    <property type="entry name" value="MurD-like peptide ligases, catalytic domain"/>
    <property type="match status" value="1"/>
</dbReference>
<evidence type="ECO:0000313" key="5">
    <source>
        <dbReference type="Proteomes" id="UP000000271"/>
    </source>
</evidence>